<dbReference type="GO" id="GO:0004222">
    <property type="term" value="F:metalloendopeptidase activity"/>
    <property type="evidence" value="ECO:0007669"/>
    <property type="project" value="InterPro"/>
</dbReference>
<keyword evidence="2" id="KW-0378">Hydrolase</keyword>
<feature type="transmembrane region" description="Helical" evidence="1">
    <location>
        <begin position="258"/>
        <end position="280"/>
    </location>
</feature>
<keyword evidence="3" id="KW-1185">Reference proteome</keyword>
<organism evidence="2 3">
    <name type="scientific">Puniceibacterium sediminis</name>
    <dbReference type="NCBI Taxonomy" id="1608407"/>
    <lineage>
        <taxon>Bacteria</taxon>
        <taxon>Pseudomonadati</taxon>
        <taxon>Pseudomonadota</taxon>
        <taxon>Alphaproteobacteria</taxon>
        <taxon>Rhodobacterales</taxon>
        <taxon>Paracoccaceae</taxon>
        <taxon>Puniceibacterium</taxon>
    </lineage>
</organism>
<dbReference type="Pfam" id="PF05402">
    <property type="entry name" value="PqqD"/>
    <property type="match status" value="1"/>
</dbReference>
<keyword evidence="1" id="KW-1133">Transmembrane helix</keyword>
<name>A0A238Z9N4_9RHOB</name>
<dbReference type="OrthoDB" id="9759690at2"/>
<accession>A0A238Z9N4</accession>
<dbReference type="Gene3D" id="1.10.10.1150">
    <property type="entry name" value="Coenzyme PQQ synthesis protein D (PqqD)"/>
    <property type="match status" value="1"/>
</dbReference>
<dbReference type="InterPro" id="IPR001193">
    <property type="entry name" value="MBTPS2"/>
</dbReference>
<reference evidence="2 3" key="1">
    <citation type="submission" date="2017-06" db="EMBL/GenBank/DDBJ databases">
        <authorList>
            <person name="Kim H.J."/>
            <person name="Triplett B.A."/>
        </authorList>
    </citation>
    <scope>NUCLEOTIDE SEQUENCE [LARGE SCALE GENOMIC DNA]</scope>
    <source>
        <strain evidence="2 3">DSM 29052</strain>
    </source>
</reference>
<evidence type="ECO:0000256" key="1">
    <source>
        <dbReference type="SAM" id="Phobius"/>
    </source>
</evidence>
<evidence type="ECO:0000313" key="3">
    <source>
        <dbReference type="Proteomes" id="UP000198417"/>
    </source>
</evidence>
<dbReference type="GO" id="GO:0016020">
    <property type="term" value="C:membrane"/>
    <property type="evidence" value="ECO:0007669"/>
    <property type="project" value="InterPro"/>
</dbReference>
<dbReference type="PANTHER" id="PTHR13325">
    <property type="entry name" value="PROTEASE M50 MEMBRANE-BOUND TRANSCRIPTION FACTOR SITE 2 PROTEASE"/>
    <property type="match status" value="1"/>
</dbReference>
<dbReference type="AlphaFoldDB" id="A0A238Z9N4"/>
<feature type="transmembrane region" description="Helical" evidence="1">
    <location>
        <begin position="429"/>
        <end position="451"/>
    </location>
</feature>
<sequence>MGGAVFSQNWFKVAKLRPRLRSHARIYRQRYRGGTWFVVQDDQTGRYHRLAPAANRMIGLMDGRRTMDQIWNAANAWIGEVDDPPTQDETIRMLAHLHQADLLSGDMTPDIEELTHRADSRESKALMARLKNPLALRLPLWDPDRFLDATMPLIRPLFTVFGAVVWLAVVIGGLAVAVLNWPELSSGFSDRVFLAENLILMALVYPFIKALHEFGHGYAIKRWGGEVREMGLMFLVLIPVPYVDASASSGFQSKWSRAVVGGAGILVEIFIAAIAIFVWAEAEPGLIRAAAFNTILIGSVSTLLFNGNPLLRFDGYYVLSDLVEIPNLGNRANAYVFYVIKKYLFGMRDLSSPVTARGEQGWFLFYAVAAFLYRLSIMIGIALFIAGKLFFIGVGLAIWAVLSALVFPVIKGLWWLIEAPELRSNRARAMLVSGTVAFVALAGFLALPLPYATMVEGVIDVPESAVLRTSTEGFLENYTQSGEVVKGAQIMVLANRELTARRDLILAQRAEIWLKLEREIALDRASEGILRQQLEQADATLARVDDQIAGLTLTVARSGRLVVPDAVGLLNSFVERGTLVGYVIAPGDLVVRSMVPQGSSDLVRHRLNKVEIMLADKRGELIGAELVRQIPQATRRLASVALGTEGGGRIVIDPTSGNAQTALEPLFQFDLSVPLSTIDMKVGQRVFVRFDHGAEPLFLRIVRNLRQLFLSKFDV</sequence>
<keyword evidence="2" id="KW-0482">Metalloprotease</keyword>
<dbReference type="PANTHER" id="PTHR13325:SF3">
    <property type="entry name" value="MEMBRANE-BOUND TRANSCRIPTION FACTOR SITE-2 PROTEASE"/>
    <property type="match status" value="1"/>
</dbReference>
<keyword evidence="1" id="KW-0472">Membrane</keyword>
<dbReference type="GO" id="GO:0031293">
    <property type="term" value="P:membrane protein intracellular domain proteolysis"/>
    <property type="evidence" value="ECO:0007669"/>
    <property type="project" value="TreeGrafter"/>
</dbReference>
<dbReference type="InterPro" id="IPR041881">
    <property type="entry name" value="PqqD_sf"/>
</dbReference>
<gene>
    <name evidence="2" type="ORF">SAMN06265370_1265</name>
</gene>
<protein>
    <submittedName>
        <fullName evidence="2">Putative peptide zinc metalloprotease protein</fullName>
    </submittedName>
</protein>
<dbReference type="InterPro" id="IPR008792">
    <property type="entry name" value="PQQD"/>
</dbReference>
<feature type="transmembrane region" description="Helical" evidence="1">
    <location>
        <begin position="232"/>
        <end position="251"/>
    </location>
</feature>
<feature type="transmembrane region" description="Helical" evidence="1">
    <location>
        <begin position="193"/>
        <end position="212"/>
    </location>
</feature>
<dbReference type="Proteomes" id="UP000198417">
    <property type="component" value="Unassembled WGS sequence"/>
</dbReference>
<dbReference type="GO" id="GO:0005737">
    <property type="term" value="C:cytoplasm"/>
    <property type="evidence" value="ECO:0007669"/>
    <property type="project" value="TreeGrafter"/>
</dbReference>
<dbReference type="RefSeq" id="WP_089273449.1">
    <property type="nucleotide sequence ID" value="NZ_FZNN01000026.1"/>
</dbReference>
<keyword evidence="1" id="KW-0812">Transmembrane</keyword>
<proteinExistence type="predicted"/>
<feature type="transmembrane region" description="Helical" evidence="1">
    <location>
        <begin position="157"/>
        <end position="181"/>
    </location>
</feature>
<evidence type="ECO:0000313" key="2">
    <source>
        <dbReference type="EMBL" id="SNR79802.1"/>
    </source>
</evidence>
<feature type="transmembrane region" description="Helical" evidence="1">
    <location>
        <begin position="286"/>
        <end position="305"/>
    </location>
</feature>
<dbReference type="EMBL" id="FZNN01000026">
    <property type="protein sequence ID" value="SNR79802.1"/>
    <property type="molecule type" value="Genomic_DNA"/>
</dbReference>
<feature type="transmembrane region" description="Helical" evidence="1">
    <location>
        <begin position="391"/>
        <end position="417"/>
    </location>
</feature>
<feature type="transmembrane region" description="Helical" evidence="1">
    <location>
        <begin position="363"/>
        <end position="385"/>
    </location>
</feature>
<keyword evidence="2" id="KW-0645">Protease</keyword>